<dbReference type="GO" id="GO:0046914">
    <property type="term" value="F:transition metal ion binding"/>
    <property type="evidence" value="ECO:0007669"/>
    <property type="project" value="TreeGrafter"/>
</dbReference>
<evidence type="ECO:0000256" key="3">
    <source>
        <dbReference type="ARBA" id="ARBA00023065"/>
    </source>
</evidence>
<dbReference type="Proteomes" id="UP000189681">
    <property type="component" value="Unassembled WGS sequence"/>
</dbReference>
<dbReference type="PANTHER" id="PTHR30097">
    <property type="entry name" value="CATION EFFLUX SYSTEM PROTEIN CUSB"/>
    <property type="match status" value="1"/>
</dbReference>
<dbReference type="GO" id="GO:0060003">
    <property type="term" value="P:copper ion export"/>
    <property type="evidence" value="ECO:0007669"/>
    <property type="project" value="TreeGrafter"/>
</dbReference>
<accession>A0A1V4AXL9</accession>
<evidence type="ECO:0000256" key="2">
    <source>
        <dbReference type="ARBA" id="ARBA00022729"/>
    </source>
</evidence>
<dbReference type="InterPro" id="IPR058649">
    <property type="entry name" value="CzcB_C"/>
</dbReference>
<gene>
    <name evidence="5" type="ORF">AYP45_00735</name>
</gene>
<organism evidence="5 6">
    <name type="scientific">Candidatus Brocadia carolinensis</name>
    <dbReference type="NCBI Taxonomy" id="1004156"/>
    <lineage>
        <taxon>Bacteria</taxon>
        <taxon>Pseudomonadati</taxon>
        <taxon>Planctomycetota</taxon>
        <taxon>Candidatus Brocadiia</taxon>
        <taxon>Candidatus Brocadiales</taxon>
        <taxon>Candidatus Brocadiaceae</taxon>
        <taxon>Candidatus Brocadia</taxon>
    </lineage>
</organism>
<dbReference type="AlphaFoldDB" id="A0A1V4AXL9"/>
<dbReference type="GO" id="GO:0015679">
    <property type="term" value="P:plasma membrane copper ion transport"/>
    <property type="evidence" value="ECO:0007669"/>
    <property type="project" value="TreeGrafter"/>
</dbReference>
<dbReference type="STRING" id="1004156.AYP45_00735"/>
<evidence type="ECO:0000256" key="1">
    <source>
        <dbReference type="ARBA" id="ARBA00022448"/>
    </source>
</evidence>
<reference evidence="5 6" key="1">
    <citation type="journal article" date="2017" name="Water Res.">
        <title>Discovery and metagenomic analysis of an anammox bacterial enrichment related to Candidatus "Brocadia caroliniensis" in a full-scale glycerol-fed nitritation-denitritation separate centrate treatment process.</title>
        <authorList>
            <person name="Park H."/>
            <person name="Brotto A.C."/>
            <person name="van Loosdrecht M.C."/>
            <person name="Chandran K."/>
        </authorList>
    </citation>
    <scope>NUCLEOTIDE SEQUENCE [LARGE SCALE GENOMIC DNA]</scope>
    <source>
        <strain evidence="5">26THWARD</strain>
    </source>
</reference>
<feature type="domain" description="CzcB-like C-terminal circularly permuted SH3-like" evidence="4">
    <location>
        <begin position="10"/>
        <end position="70"/>
    </location>
</feature>
<dbReference type="GO" id="GO:0030288">
    <property type="term" value="C:outer membrane-bounded periplasmic space"/>
    <property type="evidence" value="ECO:0007669"/>
    <property type="project" value="TreeGrafter"/>
</dbReference>
<proteinExistence type="predicted"/>
<dbReference type="Gene3D" id="2.40.420.20">
    <property type="match status" value="1"/>
</dbReference>
<dbReference type="InterPro" id="IPR051909">
    <property type="entry name" value="MFP_Cation_Efflux"/>
</dbReference>
<evidence type="ECO:0000259" key="4">
    <source>
        <dbReference type="Pfam" id="PF25975"/>
    </source>
</evidence>
<keyword evidence="2" id="KW-0732">Signal</keyword>
<name>A0A1V4AXL9_9BACT</name>
<dbReference type="EMBL" id="AYTS01000008">
    <property type="protein sequence ID" value="OOP57880.1"/>
    <property type="molecule type" value="Genomic_DNA"/>
</dbReference>
<keyword evidence="3" id="KW-0406">Ion transport</keyword>
<protein>
    <recommendedName>
        <fullName evidence="4">CzcB-like C-terminal circularly permuted SH3-like domain-containing protein</fullName>
    </recommendedName>
</protein>
<dbReference type="PANTHER" id="PTHR30097:SF15">
    <property type="entry name" value="CATION EFFLUX SYSTEM PROTEIN CUSB"/>
    <property type="match status" value="1"/>
</dbReference>
<evidence type="ECO:0000313" key="5">
    <source>
        <dbReference type="EMBL" id="OOP57880.1"/>
    </source>
</evidence>
<sequence>MNLEKTTQVLAIPATAVLDTGIRKIVYIDKGNGHYVGKEVALGPKAGDYYPVLEGLEEGDKVVTSANFLIDSQSQLTGGASALYGGAMEFKEENR</sequence>
<keyword evidence="1" id="KW-0813">Transport</keyword>
<evidence type="ECO:0000313" key="6">
    <source>
        <dbReference type="Proteomes" id="UP000189681"/>
    </source>
</evidence>
<dbReference type="FunFam" id="2.40.420.20:FF:000003">
    <property type="entry name" value="Cation efflux system protein cusB"/>
    <property type="match status" value="1"/>
</dbReference>
<dbReference type="Pfam" id="PF25975">
    <property type="entry name" value="CzcB_C"/>
    <property type="match status" value="1"/>
</dbReference>
<comment type="caution">
    <text evidence="5">The sequence shown here is derived from an EMBL/GenBank/DDBJ whole genome shotgun (WGS) entry which is preliminary data.</text>
</comment>